<dbReference type="OrthoDB" id="9800680at2"/>
<comment type="similarity">
    <text evidence="3">Belongs to the dTDP-4-dehydrorhamnose 3,5-epimerase family.</text>
</comment>
<comment type="caution">
    <text evidence="4">The sequence shown here is derived from an EMBL/GenBank/DDBJ whole genome shotgun (WGS) entry which is preliminary data.</text>
</comment>
<gene>
    <name evidence="4" type="primary">rfbC</name>
    <name evidence="4" type="ORF">CVD27_27410</name>
</gene>
<dbReference type="GO" id="GO:0019305">
    <property type="term" value="P:dTDP-rhamnose biosynthetic process"/>
    <property type="evidence" value="ECO:0007669"/>
    <property type="project" value="UniProtKB-UniRule"/>
</dbReference>
<dbReference type="InterPro" id="IPR011051">
    <property type="entry name" value="RmlC_Cupin_sf"/>
</dbReference>
<keyword evidence="5" id="KW-1185">Reference proteome</keyword>
<protein>
    <recommendedName>
        <fullName evidence="3">dTDP-4-dehydrorhamnose 3,5-epimerase</fullName>
        <ecNumber evidence="3">5.1.3.13</ecNumber>
    </recommendedName>
    <alternativeName>
        <fullName evidence="3">Thymidine diphospho-4-keto-rhamnose 3,5-epimerase</fullName>
    </alternativeName>
</protein>
<dbReference type="InterPro" id="IPR000888">
    <property type="entry name" value="RmlC-like"/>
</dbReference>
<accession>A0A2N5H6H0</accession>
<dbReference type="SUPFAM" id="SSF51182">
    <property type="entry name" value="RmlC-like cupins"/>
    <property type="match status" value="1"/>
</dbReference>
<evidence type="ECO:0000256" key="1">
    <source>
        <dbReference type="PIRSR" id="PIRSR600888-1"/>
    </source>
</evidence>
<sequence length="186" mass="21967">MIQKFSFEELDLKGAFLINPFVAYDERGHFIKDYSEEVFKDNGLDHELKEVFYTSSEKGVIRAVHFQRVREQAKLVRCITGKIFDVIVDLRKTSPTYGKWRGFFLSGEKKESLYVPEHFGHGYLVIEPSIVSYKCSEKFYGEYDDGIIWDDPDLNIHWPLDLVNEKIILSEKDKHLQSFREFNERI</sequence>
<dbReference type="GO" id="GO:0005829">
    <property type="term" value="C:cytosol"/>
    <property type="evidence" value="ECO:0007669"/>
    <property type="project" value="TreeGrafter"/>
</dbReference>
<comment type="pathway">
    <text evidence="3">Carbohydrate biosynthesis; dTDP-L-rhamnose biosynthesis.</text>
</comment>
<dbReference type="PANTHER" id="PTHR21047:SF2">
    <property type="entry name" value="THYMIDINE DIPHOSPHO-4-KETO-RHAMNOSE 3,5-EPIMERASE"/>
    <property type="match status" value="1"/>
</dbReference>
<dbReference type="InterPro" id="IPR014710">
    <property type="entry name" value="RmlC-like_jellyroll"/>
</dbReference>
<proteinExistence type="inferred from homology"/>
<evidence type="ECO:0000256" key="2">
    <source>
        <dbReference type="PIRSR" id="PIRSR600888-3"/>
    </source>
</evidence>
<evidence type="ECO:0000313" key="5">
    <source>
        <dbReference type="Proteomes" id="UP000234950"/>
    </source>
</evidence>
<dbReference type="Gene3D" id="2.60.120.10">
    <property type="entry name" value="Jelly Rolls"/>
    <property type="match status" value="1"/>
</dbReference>
<dbReference type="EMBL" id="PGVE01000107">
    <property type="protein sequence ID" value="PLS01112.1"/>
    <property type="molecule type" value="Genomic_DNA"/>
</dbReference>
<keyword evidence="3" id="KW-0413">Isomerase</keyword>
<feature type="active site" description="Proton acceptor" evidence="1">
    <location>
        <position position="65"/>
    </location>
</feature>
<dbReference type="GO" id="GO:0000271">
    <property type="term" value="P:polysaccharide biosynthetic process"/>
    <property type="evidence" value="ECO:0007669"/>
    <property type="project" value="TreeGrafter"/>
</dbReference>
<feature type="site" description="Participates in a stacking interaction with the thymidine ring of dTDP-4-oxo-6-deoxyglucose" evidence="2">
    <location>
        <position position="139"/>
    </location>
</feature>
<dbReference type="Pfam" id="PF00908">
    <property type="entry name" value="dTDP_sugar_isom"/>
    <property type="match status" value="1"/>
</dbReference>
<dbReference type="NCBIfam" id="TIGR01221">
    <property type="entry name" value="rmlC"/>
    <property type="match status" value="1"/>
</dbReference>
<evidence type="ECO:0000313" key="4">
    <source>
        <dbReference type="EMBL" id="PLS01112.1"/>
    </source>
</evidence>
<dbReference type="PANTHER" id="PTHR21047">
    <property type="entry name" value="DTDP-6-DEOXY-D-GLUCOSE-3,5 EPIMERASE"/>
    <property type="match status" value="1"/>
</dbReference>
<reference evidence="4 5" key="1">
    <citation type="submission" date="2017-11" db="EMBL/GenBank/DDBJ databases">
        <title>Comparitive Functional Genomics of Dry Heat Resistant strains isolated from the Viking Spacecraft.</title>
        <authorList>
            <person name="Seuylemezian A."/>
            <person name="Cooper K."/>
            <person name="Vaishampayan P."/>
        </authorList>
    </citation>
    <scope>NUCLEOTIDE SEQUENCE [LARGE SCALE GENOMIC DNA]</scope>
    <source>
        <strain evidence="4 5">V32-6</strain>
    </source>
</reference>
<dbReference type="UniPathway" id="UPA00124"/>
<feature type="active site" description="Proton donor" evidence="1">
    <location>
        <position position="133"/>
    </location>
</feature>
<dbReference type="RefSeq" id="WP_101652398.1">
    <property type="nucleotide sequence ID" value="NZ_PGVE01000107.1"/>
</dbReference>
<comment type="function">
    <text evidence="3">Catalyzes the epimerization of the C3' and C5'positions of dTDP-6-deoxy-D-xylo-4-hexulose, forming dTDP-6-deoxy-L-lyxo-4-hexulose.</text>
</comment>
<dbReference type="GO" id="GO:0008830">
    <property type="term" value="F:dTDP-4-dehydrorhamnose 3,5-epimerase activity"/>
    <property type="evidence" value="ECO:0007669"/>
    <property type="project" value="UniProtKB-UniRule"/>
</dbReference>
<comment type="subunit">
    <text evidence="3">Homodimer.</text>
</comment>
<dbReference type="EC" id="5.1.3.13" evidence="3"/>
<organism evidence="4 5">
    <name type="scientific">Neobacillus cucumis</name>
    <dbReference type="NCBI Taxonomy" id="1740721"/>
    <lineage>
        <taxon>Bacteria</taxon>
        <taxon>Bacillati</taxon>
        <taxon>Bacillota</taxon>
        <taxon>Bacilli</taxon>
        <taxon>Bacillales</taxon>
        <taxon>Bacillaceae</taxon>
        <taxon>Neobacillus</taxon>
    </lineage>
</organism>
<evidence type="ECO:0000256" key="3">
    <source>
        <dbReference type="RuleBase" id="RU364069"/>
    </source>
</evidence>
<comment type="catalytic activity">
    <reaction evidence="3">
        <text>dTDP-4-dehydro-6-deoxy-alpha-D-glucose = dTDP-4-dehydro-beta-L-rhamnose</text>
        <dbReference type="Rhea" id="RHEA:16969"/>
        <dbReference type="ChEBI" id="CHEBI:57649"/>
        <dbReference type="ChEBI" id="CHEBI:62830"/>
        <dbReference type="EC" id="5.1.3.13"/>
    </reaction>
</comment>
<dbReference type="AlphaFoldDB" id="A0A2N5H6H0"/>
<dbReference type="Proteomes" id="UP000234950">
    <property type="component" value="Unassembled WGS sequence"/>
</dbReference>
<name>A0A2N5H6H0_9BACI</name>
<dbReference type="CDD" id="cd00438">
    <property type="entry name" value="cupin_RmlC"/>
    <property type="match status" value="1"/>
</dbReference>